<proteinExistence type="predicted"/>
<accession>A0A3A1WGH9</accession>
<keyword evidence="4" id="KW-1185">Reference proteome</keyword>
<dbReference type="EMBL" id="QYRN01000016">
    <property type="protein sequence ID" value="RIX97292.1"/>
    <property type="molecule type" value="Genomic_DNA"/>
</dbReference>
<evidence type="ECO:0000259" key="2">
    <source>
        <dbReference type="PROSITE" id="PS51340"/>
    </source>
</evidence>
<dbReference type="GO" id="GO:0003824">
    <property type="term" value="F:catalytic activity"/>
    <property type="evidence" value="ECO:0007669"/>
    <property type="project" value="InterPro"/>
</dbReference>
<dbReference type="SUPFAM" id="SSF141673">
    <property type="entry name" value="MOSC N-terminal domain-like"/>
    <property type="match status" value="1"/>
</dbReference>
<dbReference type="GO" id="GO:0030170">
    <property type="term" value="F:pyridoxal phosphate binding"/>
    <property type="evidence" value="ECO:0007669"/>
    <property type="project" value="InterPro"/>
</dbReference>
<dbReference type="AlphaFoldDB" id="A0A3A1WGH9"/>
<comment type="caution">
    <text evidence="3">The sequence shown here is derived from an EMBL/GenBank/DDBJ whole genome shotgun (WGS) entry which is preliminary data.</text>
</comment>
<dbReference type="Pfam" id="PF03476">
    <property type="entry name" value="MOSC_N"/>
    <property type="match status" value="1"/>
</dbReference>
<evidence type="ECO:0000256" key="1">
    <source>
        <dbReference type="SAM" id="MobiDB-lite"/>
    </source>
</evidence>
<dbReference type="InterPro" id="IPR005303">
    <property type="entry name" value="MOCOS_middle"/>
</dbReference>
<dbReference type="PANTHER" id="PTHR14237:SF19">
    <property type="entry name" value="MITOCHONDRIAL AMIDOXIME REDUCING COMPONENT 1"/>
    <property type="match status" value="1"/>
</dbReference>
<evidence type="ECO:0000313" key="4">
    <source>
        <dbReference type="Proteomes" id="UP000265750"/>
    </source>
</evidence>
<dbReference type="Pfam" id="PF03473">
    <property type="entry name" value="MOSC"/>
    <property type="match status" value="1"/>
</dbReference>
<reference evidence="4" key="1">
    <citation type="submission" date="2018-09" db="EMBL/GenBank/DDBJ databases">
        <authorList>
            <person name="Tuo L."/>
        </authorList>
    </citation>
    <scope>NUCLEOTIDE SEQUENCE [LARGE SCALE GENOMIC DNA]</scope>
    <source>
        <strain evidence="4">M2BS4Y-1</strain>
    </source>
</reference>
<sequence>MQVSTLAIHPVKGGRARHPDAADLEPMGLRDDRRWMLVDETGRFLTQREHPPLALLDAEPDEDGLHLSYPAIDGREGGERFVPVPEGETRLPVTVWGDTVDAAAADAPTQAALARWLGRPVRLVHFDGRARRTVSRDWTAEDRPVGFADGFPLLIATTASLRELNRRIVAAGGEAVPMSRFRPNIVVDGAEPFAEDGWATIGVGDVVLDLVKPCARCAVTTVDQDEGRRSGKEPLATLGRFRRSGDPRAPGVLFGWNAVARGTGILRVGDPVRVMERREGGWPLAV</sequence>
<feature type="domain" description="MOSC" evidence="2">
    <location>
        <begin position="121"/>
        <end position="275"/>
    </location>
</feature>
<organism evidence="3 4">
    <name type="scientific">Aureimonas flava</name>
    <dbReference type="NCBI Taxonomy" id="2320271"/>
    <lineage>
        <taxon>Bacteria</taxon>
        <taxon>Pseudomonadati</taxon>
        <taxon>Pseudomonadota</taxon>
        <taxon>Alphaproteobacteria</taxon>
        <taxon>Hyphomicrobiales</taxon>
        <taxon>Aurantimonadaceae</taxon>
        <taxon>Aureimonas</taxon>
    </lineage>
</organism>
<feature type="region of interest" description="Disordered" evidence="1">
    <location>
        <begin position="1"/>
        <end position="20"/>
    </location>
</feature>
<protein>
    <submittedName>
        <fullName evidence="3">MOSC domain-containing protein</fullName>
    </submittedName>
</protein>
<name>A0A3A1WGH9_9HYPH</name>
<evidence type="ECO:0000313" key="3">
    <source>
        <dbReference type="EMBL" id="RIX97292.1"/>
    </source>
</evidence>
<dbReference type="InterPro" id="IPR011037">
    <property type="entry name" value="Pyrv_Knase-like_insert_dom_sf"/>
</dbReference>
<dbReference type="PANTHER" id="PTHR14237">
    <property type="entry name" value="MOLYBDOPTERIN COFACTOR SULFURASE MOSC"/>
    <property type="match status" value="1"/>
</dbReference>
<dbReference type="PROSITE" id="PS51340">
    <property type="entry name" value="MOSC"/>
    <property type="match status" value="1"/>
</dbReference>
<dbReference type="RefSeq" id="WP_119541646.1">
    <property type="nucleotide sequence ID" value="NZ_QYRN01000016.1"/>
</dbReference>
<dbReference type="OrthoDB" id="581532at2"/>
<gene>
    <name evidence="3" type="ORF">D3218_18940</name>
</gene>
<dbReference type="InterPro" id="IPR005302">
    <property type="entry name" value="MoCF_Sase_C"/>
</dbReference>
<dbReference type="SUPFAM" id="SSF50800">
    <property type="entry name" value="PK beta-barrel domain-like"/>
    <property type="match status" value="1"/>
</dbReference>
<dbReference type="Proteomes" id="UP000265750">
    <property type="component" value="Unassembled WGS sequence"/>
</dbReference>
<dbReference type="GO" id="GO:0030151">
    <property type="term" value="F:molybdenum ion binding"/>
    <property type="evidence" value="ECO:0007669"/>
    <property type="project" value="InterPro"/>
</dbReference>